<proteinExistence type="inferred from homology"/>
<evidence type="ECO:0000259" key="5">
    <source>
        <dbReference type="PROSITE" id="PS51278"/>
    </source>
</evidence>
<dbReference type="NCBIfam" id="TIGR01536">
    <property type="entry name" value="asn_synth_AEB"/>
    <property type="match status" value="1"/>
</dbReference>
<gene>
    <name evidence="6" type="ORF">MNBD_NITROSPINAE04-1060</name>
</gene>
<evidence type="ECO:0000256" key="4">
    <source>
        <dbReference type="ARBA" id="ARBA00022962"/>
    </source>
</evidence>
<feature type="domain" description="Glutamine amidotransferase type-2" evidence="5">
    <location>
        <begin position="2"/>
        <end position="219"/>
    </location>
</feature>
<name>A0A3B1BVR9_9ZZZZ</name>
<evidence type="ECO:0000313" key="6">
    <source>
        <dbReference type="EMBL" id="VAX19832.1"/>
    </source>
</evidence>
<dbReference type="InterPro" id="IPR006426">
    <property type="entry name" value="Asn_synth_AEB"/>
</dbReference>
<dbReference type="Pfam" id="PF13537">
    <property type="entry name" value="GATase_7"/>
    <property type="match status" value="1"/>
</dbReference>
<evidence type="ECO:0000256" key="3">
    <source>
        <dbReference type="ARBA" id="ARBA00022840"/>
    </source>
</evidence>
<dbReference type="PROSITE" id="PS51278">
    <property type="entry name" value="GATASE_TYPE_2"/>
    <property type="match status" value="1"/>
</dbReference>
<dbReference type="InterPro" id="IPR051786">
    <property type="entry name" value="ASN_synthetase/amidase"/>
</dbReference>
<dbReference type="CDD" id="cd00712">
    <property type="entry name" value="AsnB"/>
    <property type="match status" value="1"/>
</dbReference>
<organism evidence="6">
    <name type="scientific">hydrothermal vent metagenome</name>
    <dbReference type="NCBI Taxonomy" id="652676"/>
    <lineage>
        <taxon>unclassified sequences</taxon>
        <taxon>metagenomes</taxon>
        <taxon>ecological metagenomes</taxon>
    </lineage>
</organism>
<dbReference type="Gene3D" id="3.60.20.10">
    <property type="entry name" value="Glutamine Phosphoribosylpyrophosphate, subunit 1, domain 1"/>
    <property type="match status" value="1"/>
</dbReference>
<keyword evidence="3" id="KW-0067">ATP-binding</keyword>
<dbReference type="EMBL" id="UOGA01000165">
    <property type="protein sequence ID" value="VAX19832.1"/>
    <property type="molecule type" value="Genomic_DNA"/>
</dbReference>
<keyword evidence="2" id="KW-0547">Nucleotide-binding</keyword>
<evidence type="ECO:0000256" key="1">
    <source>
        <dbReference type="ARBA" id="ARBA00005752"/>
    </source>
</evidence>
<dbReference type="EC" id="6.3.5.4" evidence="6"/>
<dbReference type="PANTHER" id="PTHR43284:SF1">
    <property type="entry name" value="ASPARAGINE SYNTHETASE"/>
    <property type="match status" value="1"/>
</dbReference>
<dbReference type="CDD" id="cd01991">
    <property type="entry name" value="Asn_synthase_B_C"/>
    <property type="match status" value="1"/>
</dbReference>
<dbReference type="AlphaFoldDB" id="A0A3B1BVR9"/>
<accession>A0A3B1BVR9</accession>
<dbReference type="SUPFAM" id="SSF52402">
    <property type="entry name" value="Adenine nucleotide alpha hydrolases-like"/>
    <property type="match status" value="1"/>
</dbReference>
<feature type="non-terminal residue" evidence="6">
    <location>
        <position position="384"/>
    </location>
</feature>
<dbReference type="InterPro" id="IPR029055">
    <property type="entry name" value="Ntn_hydrolases_N"/>
</dbReference>
<dbReference type="Pfam" id="PF00733">
    <property type="entry name" value="Asn_synthase"/>
    <property type="match status" value="1"/>
</dbReference>
<keyword evidence="6" id="KW-0436">Ligase</keyword>
<dbReference type="InterPro" id="IPR017932">
    <property type="entry name" value="GATase_2_dom"/>
</dbReference>
<sequence length="384" mass="42969">MCGITGFIDLSRQTGGDELKETVERMAGTLQHRGPDGAGSWVDAETGLALAHRRLSIVDLSPMGSQPMLSADERYVITYNGEIYNFKSLSRELENLGHKFRGHSDTEVALAAISQWGPEGAVKRFIGMFAFALWDRKEHILYLFRDRIGKKPLYYSRFNNIFMFGSELKSLTAHPKFDKNLNRDALTLFLRHNYIPETHSIYKNVYKLAPGHFLALNLRDKYVAPEPTAYWSAFDAMTTGTSNPFTGPDNEAINELDLLLRDAVKIRMEADVPLGAFLSGGIDSSLVVALMQAQSARPVKTFSIGFHEEEYNEAQYAKKVAQHFGTEHTELYIKPEEALAVIPNLPELYDEPFADVSQIPTFLVSKLARQHVTVSLSGDGGDEL</sequence>
<dbReference type="GO" id="GO:0004066">
    <property type="term" value="F:asparagine synthase (glutamine-hydrolyzing) activity"/>
    <property type="evidence" value="ECO:0007669"/>
    <property type="project" value="UniProtKB-EC"/>
</dbReference>
<keyword evidence="4" id="KW-0315">Glutamine amidotransferase</keyword>
<protein>
    <submittedName>
        <fullName evidence="6">Asparagine synthetase [glutamine-hydrolyzing]</fullName>
        <ecNumber evidence="6">6.3.5.4</ecNumber>
    </submittedName>
</protein>
<dbReference type="InterPro" id="IPR033738">
    <property type="entry name" value="AsnB_N"/>
</dbReference>
<dbReference type="Gene3D" id="3.40.50.620">
    <property type="entry name" value="HUPs"/>
    <property type="match status" value="1"/>
</dbReference>
<dbReference type="GO" id="GO:0006529">
    <property type="term" value="P:asparagine biosynthetic process"/>
    <property type="evidence" value="ECO:0007669"/>
    <property type="project" value="InterPro"/>
</dbReference>
<dbReference type="GO" id="GO:0005524">
    <property type="term" value="F:ATP binding"/>
    <property type="evidence" value="ECO:0007669"/>
    <property type="project" value="UniProtKB-KW"/>
</dbReference>
<reference evidence="6" key="1">
    <citation type="submission" date="2018-06" db="EMBL/GenBank/DDBJ databases">
        <authorList>
            <person name="Zhirakovskaya E."/>
        </authorList>
    </citation>
    <scope>NUCLEOTIDE SEQUENCE</scope>
</reference>
<dbReference type="PANTHER" id="PTHR43284">
    <property type="entry name" value="ASPARAGINE SYNTHETASE (GLUTAMINE-HYDROLYZING)"/>
    <property type="match status" value="1"/>
</dbReference>
<evidence type="ECO:0000256" key="2">
    <source>
        <dbReference type="ARBA" id="ARBA00022741"/>
    </source>
</evidence>
<dbReference type="SUPFAM" id="SSF56235">
    <property type="entry name" value="N-terminal nucleophile aminohydrolases (Ntn hydrolases)"/>
    <property type="match status" value="1"/>
</dbReference>
<dbReference type="InterPro" id="IPR014729">
    <property type="entry name" value="Rossmann-like_a/b/a_fold"/>
</dbReference>
<dbReference type="InterPro" id="IPR001962">
    <property type="entry name" value="Asn_synthase"/>
</dbReference>
<comment type="similarity">
    <text evidence="1">Belongs to the asparagine synthetase family.</text>
</comment>
<dbReference type="GO" id="GO:0005829">
    <property type="term" value="C:cytosol"/>
    <property type="evidence" value="ECO:0007669"/>
    <property type="project" value="TreeGrafter"/>
</dbReference>